<proteinExistence type="predicted"/>
<gene>
    <name evidence="1" type="ORF">D0Y65_009010</name>
</gene>
<dbReference type="PANTHER" id="PTHR37210">
    <property type="entry name" value="EXPRESSED PROTEIN"/>
    <property type="match status" value="1"/>
</dbReference>
<keyword evidence="2" id="KW-1185">Reference proteome</keyword>
<dbReference type="Gramene" id="XM_028372261.1">
    <property type="protein sequence ID" value="XP_028228062.1"/>
    <property type="gene ID" value="LOC114408998"/>
</dbReference>
<dbReference type="PANTHER" id="PTHR37210:SF2">
    <property type="entry name" value="PROTEIN CHLOROPLAST VESICULATION"/>
    <property type="match status" value="1"/>
</dbReference>
<protein>
    <submittedName>
        <fullName evidence="1">Uncharacterized protein</fullName>
    </submittedName>
</protein>
<dbReference type="InterPro" id="IPR053350">
    <property type="entry name" value="CV_Inducer"/>
</dbReference>
<comment type="caution">
    <text evidence="1">The sequence shown here is derived from an EMBL/GenBank/DDBJ whole genome shotgun (WGS) entry which is preliminary data.</text>
</comment>
<evidence type="ECO:0000313" key="2">
    <source>
        <dbReference type="Proteomes" id="UP000289340"/>
    </source>
</evidence>
<dbReference type="AlphaFoldDB" id="A0A445KWT7"/>
<sequence>MRTTCLLSLPPLTSNQPSNASFNPAKPPQLSSVKNETCWKRQCVMMGVASIIGLEMCNLVALAHEAIEITTMPIGNQVVSNSNSYGGAKWSQKRTCSPWQGNSLETIMPENLPRPSARRRYEAVRSSTKTVPPPSAPIIVQSNKGSCFSM</sequence>
<name>A0A445KWT7_GLYSO</name>
<dbReference type="Proteomes" id="UP000289340">
    <property type="component" value="Chromosome 4"/>
</dbReference>
<organism evidence="1 2">
    <name type="scientific">Glycine soja</name>
    <name type="common">Wild soybean</name>
    <dbReference type="NCBI Taxonomy" id="3848"/>
    <lineage>
        <taxon>Eukaryota</taxon>
        <taxon>Viridiplantae</taxon>
        <taxon>Streptophyta</taxon>
        <taxon>Embryophyta</taxon>
        <taxon>Tracheophyta</taxon>
        <taxon>Spermatophyta</taxon>
        <taxon>Magnoliopsida</taxon>
        <taxon>eudicotyledons</taxon>
        <taxon>Gunneridae</taxon>
        <taxon>Pentapetalae</taxon>
        <taxon>rosids</taxon>
        <taxon>fabids</taxon>
        <taxon>Fabales</taxon>
        <taxon>Fabaceae</taxon>
        <taxon>Papilionoideae</taxon>
        <taxon>50 kb inversion clade</taxon>
        <taxon>NPAAA clade</taxon>
        <taxon>indigoferoid/millettioid clade</taxon>
        <taxon>Phaseoleae</taxon>
        <taxon>Glycine</taxon>
        <taxon>Glycine subgen. Soja</taxon>
    </lineage>
</organism>
<evidence type="ECO:0000313" key="1">
    <source>
        <dbReference type="EMBL" id="RZC15431.1"/>
    </source>
</evidence>
<dbReference type="EMBL" id="QZWG01000004">
    <property type="protein sequence ID" value="RZC15431.1"/>
    <property type="molecule type" value="Genomic_DNA"/>
</dbReference>
<reference evidence="1 2" key="1">
    <citation type="submission" date="2018-09" db="EMBL/GenBank/DDBJ databases">
        <title>A high-quality reference genome of wild soybean provides a powerful tool to mine soybean genomes.</title>
        <authorList>
            <person name="Xie M."/>
            <person name="Chung C.Y.L."/>
            <person name="Li M.-W."/>
            <person name="Wong F.-L."/>
            <person name="Chan T.-F."/>
            <person name="Lam H.-M."/>
        </authorList>
    </citation>
    <scope>NUCLEOTIDE SEQUENCE [LARGE SCALE GENOMIC DNA]</scope>
    <source>
        <strain evidence="2">cv. W05</strain>
        <tissue evidence="1">Hypocotyl of etiolated seedlings</tissue>
    </source>
</reference>
<accession>A0A445KWT7</accession>